<reference evidence="1 2" key="1">
    <citation type="journal article" date="2020" name="Cell">
        <title>Large-Scale Comparative Analyses of Tick Genomes Elucidate Their Genetic Diversity and Vector Capacities.</title>
        <authorList>
            <consortium name="Tick Genome and Microbiome Consortium (TIGMIC)"/>
            <person name="Jia N."/>
            <person name="Wang J."/>
            <person name="Shi W."/>
            <person name="Du L."/>
            <person name="Sun Y."/>
            <person name="Zhan W."/>
            <person name="Jiang J.F."/>
            <person name="Wang Q."/>
            <person name="Zhang B."/>
            <person name="Ji P."/>
            <person name="Bell-Sakyi L."/>
            <person name="Cui X.M."/>
            <person name="Yuan T.T."/>
            <person name="Jiang B.G."/>
            <person name="Yang W.F."/>
            <person name="Lam T.T."/>
            <person name="Chang Q.C."/>
            <person name="Ding S.J."/>
            <person name="Wang X.J."/>
            <person name="Zhu J.G."/>
            <person name="Ruan X.D."/>
            <person name="Zhao L."/>
            <person name="Wei J.T."/>
            <person name="Ye R.Z."/>
            <person name="Que T.C."/>
            <person name="Du C.H."/>
            <person name="Zhou Y.H."/>
            <person name="Cheng J.X."/>
            <person name="Dai P.F."/>
            <person name="Guo W.B."/>
            <person name="Han X.H."/>
            <person name="Huang E.J."/>
            <person name="Li L.F."/>
            <person name="Wei W."/>
            <person name="Gao Y.C."/>
            <person name="Liu J.Z."/>
            <person name="Shao H.Z."/>
            <person name="Wang X."/>
            <person name="Wang C.C."/>
            <person name="Yang T.C."/>
            <person name="Huo Q.B."/>
            <person name="Li W."/>
            <person name="Chen H.Y."/>
            <person name="Chen S.E."/>
            <person name="Zhou L.G."/>
            <person name="Ni X.B."/>
            <person name="Tian J.H."/>
            <person name="Sheng Y."/>
            <person name="Liu T."/>
            <person name="Pan Y.S."/>
            <person name="Xia L.Y."/>
            <person name="Li J."/>
            <person name="Zhao F."/>
            <person name="Cao W.C."/>
        </authorList>
    </citation>
    <scope>NUCLEOTIDE SEQUENCE [LARGE SCALE GENOMIC DNA]</scope>
    <source>
        <strain evidence="1">Iper-2018</strain>
    </source>
</reference>
<name>A0AC60PS10_IXOPE</name>
<feature type="non-terminal residue" evidence="1">
    <location>
        <position position="1"/>
    </location>
</feature>
<organism evidence="1 2">
    <name type="scientific">Ixodes persulcatus</name>
    <name type="common">Taiga tick</name>
    <dbReference type="NCBI Taxonomy" id="34615"/>
    <lineage>
        <taxon>Eukaryota</taxon>
        <taxon>Metazoa</taxon>
        <taxon>Ecdysozoa</taxon>
        <taxon>Arthropoda</taxon>
        <taxon>Chelicerata</taxon>
        <taxon>Arachnida</taxon>
        <taxon>Acari</taxon>
        <taxon>Parasitiformes</taxon>
        <taxon>Ixodida</taxon>
        <taxon>Ixodoidea</taxon>
        <taxon>Ixodidae</taxon>
        <taxon>Ixodinae</taxon>
        <taxon>Ixodes</taxon>
    </lineage>
</organism>
<comment type="caution">
    <text evidence="1">The sequence shown here is derived from an EMBL/GenBank/DDBJ whole genome shotgun (WGS) entry which is preliminary data.</text>
</comment>
<protein>
    <submittedName>
        <fullName evidence="1">Uncharacterized protein</fullName>
    </submittedName>
</protein>
<sequence>DAASRCRSSGCELSEKQRAPDKPAVYEVWVGTARPRLASFLGFGSPEQRVTFTSADDVPLSRAILRAQPQGDLLGRDDTATPRDGAAGRRVSSRGAFWPSTNEAKGARGHTERVRRVVRTPLSVPAATPPDMSRTWTGTAAPSPWASMHVLLLLLLTLASTLLGTAFGEGEFKIPDAAVEADKNHWYKLGASGIDERLRHQVKIGRAKNVVLFLGDGMGIPTVTAARIYKGQRLSNRSGEESVLSWDTFPHLSLARTYGLDVQTSDSANTATAYLCGVKANYETLGVDSRIKSGQCHSDTSTHLPSIMQWAQDAGLWTGIVTTTRITHATPAASYSHSGHRNWEAAVPPDCDAKDIAYQLVHSSPGKGYRVILGGGRRVFLDKNMMDEEGKPGQRTDGKNLIKEWTEARKGEGNATYVWTKQGLLSVNPQKTDYLLGLFDNSHVPYVIERSDANTTKPTLPEMTKAALDLLSRAPNGFVLLVEGGRIDQAHHLSMGGSALEETLEFDQAVSDTYKLLDPEESLIVVTADHSHTFTMGGYPQRGTNVLGIAGYSDVDQLPFTVLTYGNGPGFSTDKTNFTNADV</sequence>
<keyword evidence="2" id="KW-1185">Reference proteome</keyword>
<accession>A0AC60PS10</accession>
<feature type="non-terminal residue" evidence="1">
    <location>
        <position position="583"/>
    </location>
</feature>
<dbReference type="Proteomes" id="UP000805193">
    <property type="component" value="Unassembled WGS sequence"/>
</dbReference>
<evidence type="ECO:0000313" key="1">
    <source>
        <dbReference type="EMBL" id="KAG0423830.1"/>
    </source>
</evidence>
<evidence type="ECO:0000313" key="2">
    <source>
        <dbReference type="Proteomes" id="UP000805193"/>
    </source>
</evidence>
<proteinExistence type="predicted"/>
<gene>
    <name evidence="1" type="ORF">HPB47_000410</name>
</gene>
<dbReference type="EMBL" id="JABSTQ010010052">
    <property type="protein sequence ID" value="KAG0423830.1"/>
    <property type="molecule type" value="Genomic_DNA"/>
</dbReference>